<dbReference type="EMBL" id="PQFF01000051">
    <property type="protein sequence ID" value="RHZ86083.1"/>
    <property type="molecule type" value="Genomic_DNA"/>
</dbReference>
<sequence length="283" mass="29107">MIFTLTLGILTTKSTAYDIPGIFNSLLIENSAWDAIGPLMESLLPSYVTVAEGYPPVQAMLSGNLEAFTEALLSRGTLADAGISQTFIGRLAVITRDKLLKSIQNLLAGLDVAAVRRGVAKATQAIWYGVDVEGTTVAVTADTIVTEALAVAAVDAVHAMLSGNLEAFSEALFSRGTLADAGIAEAFTSRMGTAFTKESLMSAASNYLSGLDVAAVRSGITKATDAIWYGVEVAGETVAVTADTIVTEALAVAAVDGAVAVETAVVGLTAEEAIGIFIAILLV</sequence>
<protein>
    <submittedName>
        <fullName evidence="2">Uncharacterized protein</fullName>
    </submittedName>
</protein>
<gene>
    <name evidence="2" type="ORF">Glove_54g156</name>
</gene>
<evidence type="ECO:0000256" key="1">
    <source>
        <dbReference type="SAM" id="SignalP"/>
    </source>
</evidence>
<keyword evidence="3" id="KW-1185">Reference proteome</keyword>
<comment type="caution">
    <text evidence="2">The sequence shown here is derived from an EMBL/GenBank/DDBJ whole genome shotgun (WGS) entry which is preliminary data.</text>
</comment>
<dbReference type="AlphaFoldDB" id="A0A397JMC5"/>
<feature type="signal peptide" evidence="1">
    <location>
        <begin position="1"/>
        <end position="16"/>
    </location>
</feature>
<dbReference type="Proteomes" id="UP000266861">
    <property type="component" value="Unassembled WGS sequence"/>
</dbReference>
<keyword evidence="1" id="KW-0732">Signal</keyword>
<proteinExistence type="predicted"/>
<reference evidence="2 3" key="1">
    <citation type="submission" date="2018-08" db="EMBL/GenBank/DDBJ databases">
        <title>Genome and evolution of the arbuscular mycorrhizal fungus Diversispora epigaea (formerly Glomus versiforme) and its bacterial endosymbionts.</title>
        <authorList>
            <person name="Sun X."/>
            <person name="Fei Z."/>
            <person name="Harrison M."/>
        </authorList>
    </citation>
    <scope>NUCLEOTIDE SEQUENCE [LARGE SCALE GENOMIC DNA]</scope>
    <source>
        <strain evidence="2 3">IT104</strain>
    </source>
</reference>
<name>A0A397JMC5_9GLOM</name>
<evidence type="ECO:0000313" key="2">
    <source>
        <dbReference type="EMBL" id="RHZ86083.1"/>
    </source>
</evidence>
<accession>A0A397JMC5</accession>
<evidence type="ECO:0000313" key="3">
    <source>
        <dbReference type="Proteomes" id="UP000266861"/>
    </source>
</evidence>
<organism evidence="2 3">
    <name type="scientific">Diversispora epigaea</name>
    <dbReference type="NCBI Taxonomy" id="1348612"/>
    <lineage>
        <taxon>Eukaryota</taxon>
        <taxon>Fungi</taxon>
        <taxon>Fungi incertae sedis</taxon>
        <taxon>Mucoromycota</taxon>
        <taxon>Glomeromycotina</taxon>
        <taxon>Glomeromycetes</taxon>
        <taxon>Diversisporales</taxon>
        <taxon>Diversisporaceae</taxon>
        <taxon>Diversispora</taxon>
    </lineage>
</organism>
<feature type="chain" id="PRO_5017302962" evidence="1">
    <location>
        <begin position="17"/>
        <end position="283"/>
    </location>
</feature>